<feature type="domain" description="HTH LytTR-type" evidence="3">
    <location>
        <begin position="128"/>
        <end position="227"/>
    </location>
</feature>
<protein>
    <submittedName>
        <fullName evidence="4">Two component transcriptional regulator, LytTR family</fullName>
    </submittedName>
</protein>
<name>A0A1T4PDV0_9FIRM</name>
<dbReference type="EMBL" id="FUWY01000006">
    <property type="protein sequence ID" value="SJZ89507.1"/>
    <property type="molecule type" value="Genomic_DNA"/>
</dbReference>
<evidence type="ECO:0000313" key="5">
    <source>
        <dbReference type="Proteomes" id="UP000243297"/>
    </source>
</evidence>
<dbReference type="SUPFAM" id="SSF52172">
    <property type="entry name" value="CheY-like"/>
    <property type="match status" value="1"/>
</dbReference>
<dbReference type="OrthoDB" id="1490554at2"/>
<dbReference type="PANTHER" id="PTHR37299">
    <property type="entry name" value="TRANSCRIPTIONAL REGULATOR-RELATED"/>
    <property type="match status" value="1"/>
</dbReference>
<dbReference type="CDD" id="cd00156">
    <property type="entry name" value="REC"/>
    <property type="match status" value="1"/>
</dbReference>
<dbReference type="PANTHER" id="PTHR37299:SF1">
    <property type="entry name" value="STAGE 0 SPORULATION PROTEIN A HOMOLOG"/>
    <property type="match status" value="1"/>
</dbReference>
<dbReference type="Gene3D" id="2.40.50.1020">
    <property type="entry name" value="LytTr DNA-binding domain"/>
    <property type="match status" value="1"/>
</dbReference>
<evidence type="ECO:0000259" key="3">
    <source>
        <dbReference type="PROSITE" id="PS50930"/>
    </source>
</evidence>
<evidence type="ECO:0000313" key="4">
    <source>
        <dbReference type="EMBL" id="SJZ89507.1"/>
    </source>
</evidence>
<evidence type="ECO:0000256" key="1">
    <source>
        <dbReference type="PROSITE-ProRule" id="PRU00169"/>
    </source>
</evidence>
<dbReference type="InterPro" id="IPR046947">
    <property type="entry name" value="LytR-like"/>
</dbReference>
<feature type="domain" description="Response regulatory" evidence="2">
    <location>
        <begin position="4"/>
        <end position="118"/>
    </location>
</feature>
<dbReference type="InterPro" id="IPR007492">
    <property type="entry name" value="LytTR_DNA-bd_dom"/>
</dbReference>
<feature type="modified residue" description="4-aspartylphosphate" evidence="1">
    <location>
        <position position="55"/>
    </location>
</feature>
<dbReference type="Gene3D" id="3.40.50.2300">
    <property type="match status" value="1"/>
</dbReference>
<reference evidence="5" key="1">
    <citation type="submission" date="2017-02" db="EMBL/GenBank/DDBJ databases">
        <authorList>
            <person name="Varghese N."/>
            <person name="Submissions S."/>
        </authorList>
    </citation>
    <scope>NUCLEOTIDE SEQUENCE [LARGE SCALE GENOMIC DNA]</scope>
    <source>
        <strain evidence="5">ATCC 25662</strain>
    </source>
</reference>
<dbReference type="GO" id="GO:0003677">
    <property type="term" value="F:DNA binding"/>
    <property type="evidence" value="ECO:0007669"/>
    <property type="project" value="InterPro"/>
</dbReference>
<gene>
    <name evidence="4" type="ORF">SAMN02745191_1961</name>
</gene>
<dbReference type="SMART" id="SM00448">
    <property type="entry name" value="REC"/>
    <property type="match status" value="1"/>
</dbReference>
<dbReference type="PROSITE" id="PS50110">
    <property type="entry name" value="RESPONSE_REGULATORY"/>
    <property type="match status" value="1"/>
</dbReference>
<accession>A0A1T4PDV0</accession>
<organism evidence="4 5">
    <name type="scientific">Anaerorhabdus furcosa</name>
    <dbReference type="NCBI Taxonomy" id="118967"/>
    <lineage>
        <taxon>Bacteria</taxon>
        <taxon>Bacillati</taxon>
        <taxon>Bacillota</taxon>
        <taxon>Erysipelotrichia</taxon>
        <taxon>Erysipelotrichales</taxon>
        <taxon>Erysipelotrichaceae</taxon>
        <taxon>Anaerorhabdus</taxon>
    </lineage>
</organism>
<dbReference type="SMART" id="SM00850">
    <property type="entry name" value="LytTR"/>
    <property type="match status" value="1"/>
</dbReference>
<dbReference type="Pfam" id="PF04397">
    <property type="entry name" value="LytTR"/>
    <property type="match status" value="1"/>
</dbReference>
<evidence type="ECO:0000259" key="2">
    <source>
        <dbReference type="PROSITE" id="PS50110"/>
    </source>
</evidence>
<keyword evidence="1" id="KW-0597">Phosphoprotein</keyword>
<dbReference type="AlphaFoldDB" id="A0A1T4PDV0"/>
<dbReference type="GO" id="GO:0000156">
    <property type="term" value="F:phosphorelay response regulator activity"/>
    <property type="evidence" value="ECO:0007669"/>
    <property type="project" value="InterPro"/>
</dbReference>
<dbReference type="Proteomes" id="UP000243297">
    <property type="component" value="Unassembled WGS sequence"/>
</dbReference>
<dbReference type="Pfam" id="PF00072">
    <property type="entry name" value="Response_reg"/>
    <property type="match status" value="1"/>
</dbReference>
<dbReference type="RefSeq" id="WP_078712365.1">
    <property type="nucleotide sequence ID" value="NZ_FUWY01000006.1"/>
</dbReference>
<dbReference type="InterPro" id="IPR001789">
    <property type="entry name" value="Sig_transdc_resp-reg_receiver"/>
</dbReference>
<sequence>MEIRVAIVDDSKEDREQVIKCFSTIHIPNIHFQLDEFDDVSFTMNTAQYDLYLLDLDMPSITGLELAKRINETNPAARVIFISYREDLVFNTFAVESLYFVRKEFLKDDLLKALTKFANYFIKSNQVFIFDNGKNQEEIFYKDIYYFEVYKNDMYIVTKQNKYIIRKTMKKIIEEINDDSFVKIHMSFLVNLSNVNSIKDGVMILKNSVELKISRRKIKEISEAFVQYLLRRG</sequence>
<keyword evidence="5" id="KW-1185">Reference proteome</keyword>
<dbReference type="PROSITE" id="PS50930">
    <property type="entry name" value="HTH_LYTTR"/>
    <property type="match status" value="1"/>
</dbReference>
<proteinExistence type="predicted"/>
<dbReference type="STRING" id="118967.SAMN02745191_1961"/>
<dbReference type="InterPro" id="IPR011006">
    <property type="entry name" value="CheY-like_superfamily"/>
</dbReference>